<dbReference type="SUPFAM" id="SSF52129">
    <property type="entry name" value="Caspase-like"/>
    <property type="match status" value="1"/>
</dbReference>
<evidence type="ECO:0000256" key="2">
    <source>
        <dbReference type="SAM" id="MobiDB-lite"/>
    </source>
</evidence>
<feature type="domain" description="Caspase family p20" evidence="3">
    <location>
        <begin position="59"/>
        <end position="188"/>
    </location>
</feature>
<feature type="compositionally biased region" description="Basic and acidic residues" evidence="2">
    <location>
        <begin position="383"/>
        <end position="408"/>
    </location>
</feature>
<feature type="compositionally biased region" description="Basic and acidic residues" evidence="2">
    <location>
        <begin position="362"/>
        <end position="371"/>
    </location>
</feature>
<feature type="compositionally biased region" description="Low complexity" evidence="2">
    <location>
        <begin position="372"/>
        <end position="382"/>
    </location>
</feature>
<dbReference type="Pfam" id="PF00656">
    <property type="entry name" value="Peptidase_C14"/>
    <property type="match status" value="1"/>
</dbReference>
<dbReference type="PROSITE" id="PS50208">
    <property type="entry name" value="CASPASE_P20"/>
    <property type="match status" value="1"/>
</dbReference>
<name>A0A6B8KHW7_9HYPH</name>
<keyword evidence="5" id="KW-1185">Reference proteome</keyword>
<dbReference type="InterPro" id="IPR029030">
    <property type="entry name" value="Caspase-like_dom_sf"/>
</dbReference>
<accession>A0A6B8KHW7</accession>
<dbReference type="GO" id="GO:0006508">
    <property type="term" value="P:proteolysis"/>
    <property type="evidence" value="ECO:0007669"/>
    <property type="project" value="InterPro"/>
</dbReference>
<reference evidence="4 5" key="1">
    <citation type="submission" date="2019-11" db="EMBL/GenBank/DDBJ databases">
        <title>The genome sequence of Methylocystis heyeri.</title>
        <authorList>
            <person name="Oshkin I.Y."/>
            <person name="Miroshnikov K."/>
            <person name="Dedysh S.N."/>
        </authorList>
    </citation>
    <scope>NUCLEOTIDE SEQUENCE [LARGE SCALE GENOMIC DNA]</scope>
    <source>
        <strain evidence="4 5">H2</strain>
    </source>
</reference>
<dbReference type="RefSeq" id="WP_154331700.1">
    <property type="nucleotide sequence ID" value="NZ_CP046052.1"/>
</dbReference>
<proteinExistence type="inferred from homology"/>
<dbReference type="InterPro" id="IPR001309">
    <property type="entry name" value="Pept_C14_p20"/>
</dbReference>
<dbReference type="KEGG" id="mhey:H2LOC_017040"/>
<gene>
    <name evidence="4" type="ORF">H2LOC_017040</name>
</gene>
<dbReference type="PANTHER" id="PTHR22576:SF37">
    <property type="entry name" value="MUCOSA-ASSOCIATED LYMPHOID TISSUE LYMPHOMA TRANSLOCATION PROTEIN 1"/>
    <property type="match status" value="1"/>
</dbReference>
<dbReference type="Proteomes" id="UP000309061">
    <property type="component" value="Chromosome"/>
</dbReference>
<dbReference type="InterPro" id="IPR052039">
    <property type="entry name" value="Caspase-related_regulators"/>
</dbReference>
<evidence type="ECO:0000259" key="3">
    <source>
        <dbReference type="PROSITE" id="PS50208"/>
    </source>
</evidence>
<evidence type="ECO:0000256" key="1">
    <source>
        <dbReference type="ARBA" id="ARBA00010134"/>
    </source>
</evidence>
<feature type="region of interest" description="Disordered" evidence="2">
    <location>
        <begin position="345"/>
        <end position="423"/>
    </location>
</feature>
<dbReference type="InterPro" id="IPR015917">
    <property type="entry name" value="Pept_C14A"/>
</dbReference>
<dbReference type="AlphaFoldDB" id="A0A6B8KHW7"/>
<evidence type="ECO:0000313" key="4">
    <source>
        <dbReference type="EMBL" id="QGM47257.1"/>
    </source>
</evidence>
<dbReference type="EMBL" id="CP046052">
    <property type="protein sequence ID" value="QGM47257.1"/>
    <property type="molecule type" value="Genomic_DNA"/>
</dbReference>
<dbReference type="InterPro" id="IPR011600">
    <property type="entry name" value="Pept_C14_caspase"/>
</dbReference>
<dbReference type="PANTHER" id="PTHR22576">
    <property type="entry name" value="MUCOSA ASSOCIATED LYMPHOID TISSUE LYMPHOMA TRANSLOCATION PROTEIN 1/PARACASPASE"/>
    <property type="match status" value="1"/>
</dbReference>
<evidence type="ECO:0000313" key="5">
    <source>
        <dbReference type="Proteomes" id="UP000309061"/>
    </source>
</evidence>
<dbReference type="SMART" id="SM00115">
    <property type="entry name" value="CASc"/>
    <property type="match status" value="1"/>
</dbReference>
<dbReference type="Gene3D" id="3.40.50.1460">
    <property type="match status" value="1"/>
</dbReference>
<organism evidence="4 5">
    <name type="scientific">Methylocystis heyeri</name>
    <dbReference type="NCBI Taxonomy" id="391905"/>
    <lineage>
        <taxon>Bacteria</taxon>
        <taxon>Pseudomonadati</taxon>
        <taxon>Pseudomonadota</taxon>
        <taxon>Alphaproteobacteria</taxon>
        <taxon>Hyphomicrobiales</taxon>
        <taxon>Methylocystaceae</taxon>
        <taxon>Methylocystis</taxon>
    </lineage>
</organism>
<sequence>MPTSGFSSLCGFLRNRLAMKAVSPHRRRTAAARCRASNRLLAVLCFCLWGLSITPTLADKRVALIVGNSKYAQINKLANPGNDAPDFAKAMESMGFEVILRVDVGKSEFDRALAEFARKSEGADTALFYYAGHGLQYQRQNFLLPTDIEVQDSADVEFRAVGLDRVLQAISRTSGVKILILDACRDNPLATQFSSRSIGDGGAPRGLVRIDRTEGLVIAYATAPDQVAQDGSGRNSPFTQSLINHIREPGLEIGTMFRRVANDVFEQTKGRQRPEISISLLNDYFLNPAENDRIVWSRIRDSDNISDFKGFIEKFPTSPFAQEAQFRIDLFERIRLQNEIRARLAHQHETPSRPAPTAGAAAKHENAKPEETTQTADAAARQAEADRQEVERLARENRAARKRLEAEPGKQGLVDLKTQGQGK</sequence>
<protein>
    <recommendedName>
        <fullName evidence="3">Caspase family p20 domain-containing protein</fullName>
    </recommendedName>
</protein>
<dbReference type="GO" id="GO:0004197">
    <property type="term" value="F:cysteine-type endopeptidase activity"/>
    <property type="evidence" value="ECO:0007669"/>
    <property type="project" value="InterPro"/>
</dbReference>
<dbReference type="OrthoDB" id="9816009at2"/>
<comment type="similarity">
    <text evidence="1">Belongs to the peptidase C14A family.</text>
</comment>